<feature type="region of interest" description="Disordered" evidence="3">
    <location>
        <begin position="1"/>
        <end position="22"/>
    </location>
</feature>
<name>A0A9Q4D6M3_9STAP</name>
<comment type="similarity">
    <text evidence="1">In the N-terminal section; belongs to the LXG family.</text>
</comment>
<keyword evidence="4" id="KW-0812">Transmembrane</keyword>
<dbReference type="PANTHER" id="PTHR34976:SF1">
    <property type="entry name" value="TOXIN BC_0920"/>
    <property type="match status" value="1"/>
</dbReference>
<evidence type="ECO:0000259" key="5">
    <source>
        <dbReference type="PROSITE" id="PS51756"/>
    </source>
</evidence>
<evidence type="ECO:0000256" key="1">
    <source>
        <dbReference type="ARBA" id="ARBA00034117"/>
    </source>
</evidence>
<dbReference type="AlphaFoldDB" id="A0A9Q4D6M3"/>
<dbReference type="Pfam" id="PF04740">
    <property type="entry name" value="LXG"/>
    <property type="match status" value="1"/>
</dbReference>
<feature type="domain" description="LXG" evidence="5">
    <location>
        <begin position="1"/>
        <end position="222"/>
    </location>
</feature>
<dbReference type="EMBL" id="JANSKX010000012">
    <property type="protein sequence ID" value="MCY1594367.1"/>
    <property type="molecule type" value="Genomic_DNA"/>
</dbReference>
<dbReference type="PROSITE" id="PS51756">
    <property type="entry name" value="LXG"/>
    <property type="match status" value="1"/>
</dbReference>
<sequence>MSIDMYLRNAEDQSSKVEKTSKDLTDKYDDLQNAISQFVNESELKGKAYDSGKQFFSTVIQPLTDSIKTLGDLTEQACSTFVDKYKSEVDTHSLKESELEEDIHELKQQIDELNSISESTPPGNSLLIAAHHRMVESLENQKRDLEDKLNKLRLFNRESANIFKEVESFKQTVQQGIEQARTSWDSGTQTFNIPSTKELEWTKVTQQKVLKVQVNKILQKLKEGLNLNRFEKHLVKEQIENPSDKNFLAELKEYLSENKESIIRDLAIDTGASSIEFGGIGMQQLGGEFNVYGGYSGPEGENSFVQITNQSGNKMIKQGKSVVTIGKVGGAANTVFGFGIGMYDDLQDDKTVGESLAHNSLTTGAGIAGGIVVTSLLTTNPIGWTILAGIAVSTVVTIFVDTAYQNNWFHLKDGTDWVGHQVDKGINEINNKIDKFENEIGQGIKNMTNPRYWGA</sequence>
<dbReference type="Proteomes" id="UP001081438">
    <property type="component" value="Unassembled WGS sequence"/>
</dbReference>
<evidence type="ECO:0000256" key="3">
    <source>
        <dbReference type="SAM" id="MobiDB-lite"/>
    </source>
</evidence>
<accession>A0A9Q4D6M3</accession>
<evidence type="ECO:0000313" key="7">
    <source>
        <dbReference type="Proteomes" id="UP001081438"/>
    </source>
</evidence>
<proteinExistence type="inferred from homology"/>
<keyword evidence="4" id="KW-0472">Membrane</keyword>
<keyword evidence="2" id="KW-0175">Coiled coil</keyword>
<reference evidence="6" key="1">
    <citation type="journal article" date="2022" name="Int. J. Mol. Sci.">
        <title>Phenotypic and genotypic virulence characterisation of Staphylococcus pettenkoferi strains isolated from human bloodstream and diabetic foot infections.</title>
        <authorList>
            <person name="Magnan C."/>
        </authorList>
    </citation>
    <scope>NUCLEOTIDE SEQUENCE</scope>
    <source>
        <strain evidence="6">NSP020P</strain>
    </source>
</reference>
<feature type="coiled-coil region" evidence="2">
    <location>
        <begin position="82"/>
        <end position="158"/>
    </location>
</feature>
<dbReference type="InterPro" id="IPR006829">
    <property type="entry name" value="LXG_dom"/>
</dbReference>
<evidence type="ECO:0000256" key="4">
    <source>
        <dbReference type="SAM" id="Phobius"/>
    </source>
</evidence>
<feature type="transmembrane region" description="Helical" evidence="4">
    <location>
        <begin position="382"/>
        <end position="404"/>
    </location>
</feature>
<protein>
    <submittedName>
        <fullName evidence="6">LXG domain-containing protein</fullName>
    </submittedName>
</protein>
<feature type="compositionally biased region" description="Basic and acidic residues" evidence="3">
    <location>
        <begin position="9"/>
        <end position="22"/>
    </location>
</feature>
<dbReference type="PANTHER" id="PTHR34976">
    <property type="entry name" value="RIBONUCLEASE YQCG-RELATED"/>
    <property type="match status" value="1"/>
</dbReference>
<organism evidence="6 7">
    <name type="scientific">Staphylococcus pettenkoferi</name>
    <dbReference type="NCBI Taxonomy" id="170573"/>
    <lineage>
        <taxon>Bacteria</taxon>
        <taxon>Bacillati</taxon>
        <taxon>Bacillota</taxon>
        <taxon>Bacilli</taxon>
        <taxon>Bacillales</taxon>
        <taxon>Staphylococcaceae</taxon>
        <taxon>Staphylococcus</taxon>
    </lineage>
</organism>
<dbReference type="InterPro" id="IPR051768">
    <property type="entry name" value="Bact_secretion_toxin"/>
</dbReference>
<dbReference type="RefSeq" id="WP_268210772.1">
    <property type="nucleotide sequence ID" value="NZ_JANSKK010000003.1"/>
</dbReference>
<evidence type="ECO:0000313" key="6">
    <source>
        <dbReference type="EMBL" id="MCY1594367.1"/>
    </source>
</evidence>
<comment type="caution">
    <text evidence="6">The sequence shown here is derived from an EMBL/GenBank/DDBJ whole genome shotgun (WGS) entry which is preliminary data.</text>
</comment>
<keyword evidence="4" id="KW-1133">Transmembrane helix</keyword>
<gene>
    <name evidence="6" type="ORF">NW112_03880</name>
</gene>
<evidence type="ECO:0000256" key="2">
    <source>
        <dbReference type="SAM" id="Coils"/>
    </source>
</evidence>